<dbReference type="KEGG" id="tid:Thein_0801"/>
<dbReference type="InParanoid" id="F8A8A6"/>
<dbReference type="Proteomes" id="UP000006793">
    <property type="component" value="Chromosome"/>
</dbReference>
<dbReference type="eggNOG" id="COG1332">
    <property type="taxonomic scope" value="Bacteria"/>
</dbReference>
<accession>F8A8A6</accession>
<dbReference type="EMBL" id="CP002683">
    <property type="protein sequence ID" value="AEH44679.1"/>
    <property type="molecule type" value="Genomic_DNA"/>
</dbReference>
<name>F8A8A6_THEID</name>
<dbReference type="PaxDb" id="667014-Thein_0801"/>
<protein>
    <submittedName>
        <fullName evidence="1">Uncharacterized protein</fullName>
    </submittedName>
</protein>
<evidence type="ECO:0000313" key="2">
    <source>
        <dbReference type="Proteomes" id="UP000006793"/>
    </source>
</evidence>
<gene>
    <name evidence="1" type="ordered locus">Thein_0801</name>
</gene>
<organism evidence="1 2">
    <name type="scientific">Thermodesulfatator indicus (strain DSM 15286 / JCM 11887 / CIR29812)</name>
    <dbReference type="NCBI Taxonomy" id="667014"/>
    <lineage>
        <taxon>Bacteria</taxon>
        <taxon>Pseudomonadati</taxon>
        <taxon>Thermodesulfobacteriota</taxon>
        <taxon>Thermodesulfobacteria</taxon>
        <taxon>Thermodesulfobacteriales</taxon>
        <taxon>Thermodesulfatatoraceae</taxon>
        <taxon>Thermodesulfatator</taxon>
    </lineage>
</organism>
<reference evidence="2" key="1">
    <citation type="submission" date="2011-04" db="EMBL/GenBank/DDBJ databases">
        <title>The complete genome of Thermodesulfatator indicus DSM 15286.</title>
        <authorList>
            <person name="Lucas S."/>
            <person name="Copeland A."/>
            <person name="Lapidus A."/>
            <person name="Bruce D."/>
            <person name="Goodwin L."/>
            <person name="Pitluck S."/>
            <person name="Peters L."/>
            <person name="Kyrpides N."/>
            <person name="Mavromatis K."/>
            <person name="Pagani I."/>
            <person name="Ivanova N."/>
            <person name="Saunders L."/>
            <person name="Detter J.C."/>
            <person name="Tapia R."/>
            <person name="Han C."/>
            <person name="Land M."/>
            <person name="Hauser L."/>
            <person name="Markowitz V."/>
            <person name="Cheng J.-F."/>
            <person name="Hugenholtz P."/>
            <person name="Woyke T."/>
            <person name="Wu D."/>
            <person name="Spring S."/>
            <person name="Schroeder M."/>
            <person name="Brambilla E."/>
            <person name="Klenk H.-P."/>
            <person name="Eisen J.A."/>
        </authorList>
    </citation>
    <scope>NUCLEOTIDE SEQUENCE [LARGE SCALE GENOMIC DNA]</scope>
    <source>
        <strain evidence="2">DSM 15286 / JCM 11887 / CIR29812</strain>
    </source>
</reference>
<dbReference type="HOGENOM" id="CLU_1145367_0_0_0"/>
<reference evidence="1 2" key="2">
    <citation type="journal article" date="2012" name="Stand. Genomic Sci.">
        <title>Complete genome sequence of the thermophilic sulfate-reducing ocean bacterium Thermodesulfatator indicus type strain (CIR29812(T)).</title>
        <authorList>
            <person name="Anderson I."/>
            <person name="Saunders E."/>
            <person name="Lapidus A."/>
            <person name="Nolan M."/>
            <person name="Lucas S."/>
            <person name="Tice H."/>
            <person name="Del Rio T.G."/>
            <person name="Cheng J.F."/>
            <person name="Han C."/>
            <person name="Tapia R."/>
            <person name="Goodwin L.A."/>
            <person name="Pitluck S."/>
            <person name="Liolios K."/>
            <person name="Mavromatis K."/>
            <person name="Pagani I."/>
            <person name="Ivanova N."/>
            <person name="Mikhailova N."/>
            <person name="Pati A."/>
            <person name="Chen A."/>
            <person name="Palaniappan K."/>
            <person name="Land M."/>
            <person name="Hauser L."/>
            <person name="Jeffries C.D."/>
            <person name="Chang Y.J."/>
            <person name="Brambilla E.M."/>
            <person name="Rohde M."/>
            <person name="Spring S."/>
            <person name="Goker M."/>
            <person name="Detter J.C."/>
            <person name="Woyke T."/>
            <person name="Bristow J."/>
            <person name="Eisen J.A."/>
            <person name="Markowitz V."/>
            <person name="Hugenholtz P."/>
            <person name="Kyrpides N.C."/>
            <person name="Klenk H.P."/>
        </authorList>
    </citation>
    <scope>NUCLEOTIDE SEQUENCE [LARGE SCALE GENOMIC DNA]</scope>
    <source>
        <strain evidence="2">DSM 15286 / JCM 11887 / CIR29812</strain>
    </source>
</reference>
<evidence type="ECO:0000313" key="1">
    <source>
        <dbReference type="EMBL" id="AEH44679.1"/>
    </source>
</evidence>
<dbReference type="STRING" id="667014.Thein_0801"/>
<keyword evidence="2" id="KW-1185">Reference proteome</keyword>
<dbReference type="OrthoDB" id="9779564at2"/>
<dbReference type="AlphaFoldDB" id="F8A8A6"/>
<dbReference type="RefSeq" id="WP_013907423.1">
    <property type="nucleotide sequence ID" value="NC_015681.1"/>
</dbReference>
<sequence length="240" mass="28096">MKYYLVAHTPLAAEAKGFPREGGKPYFPGQLLRESIEEALFFYALGKHPDFAELVRVFLMAGNFDKIASVKDFLLERLRERYLELQELVLPEKIWLEEITSRLVHTIEVSTGRILKKREHQVFIGVAEFEAEIPQVMKYAGLSYCEGLARAELRHLRETMSKLVPFYEDLTNRLRNFQIPLRTGYWTDDPFGGLLLAYWRVKEVREVIKRRLKRDPLPETVLYSPKDKATFGWIEITENV</sequence>
<proteinExistence type="predicted"/>